<dbReference type="EMBL" id="CAIT01000004">
    <property type="protein sequence ID" value="CCH52072.1"/>
    <property type="molecule type" value="Genomic_DNA"/>
</dbReference>
<dbReference type="OrthoDB" id="949595at2"/>
<keyword evidence="2" id="KW-1185">Reference proteome</keyword>
<dbReference type="RefSeq" id="WP_009280658.1">
    <property type="nucleotide sequence ID" value="NZ_CAIT01000004.1"/>
</dbReference>
<dbReference type="Gene3D" id="3.30.530.20">
    <property type="match status" value="1"/>
</dbReference>
<accession>I2GDU8</accession>
<dbReference type="AlphaFoldDB" id="I2GDU8"/>
<dbReference type="STRING" id="1185876.BN8_01045"/>
<comment type="caution">
    <text evidence="1">The sequence shown here is derived from an EMBL/GenBank/DDBJ whole genome shotgun (WGS) entry which is preliminary data.</text>
</comment>
<protein>
    <recommendedName>
        <fullName evidence="3">Cyclase/dehydrase</fullName>
    </recommendedName>
</protein>
<evidence type="ECO:0000313" key="2">
    <source>
        <dbReference type="Proteomes" id="UP000009309"/>
    </source>
</evidence>
<dbReference type="InterPro" id="IPR023393">
    <property type="entry name" value="START-like_dom_sf"/>
</dbReference>
<dbReference type="Proteomes" id="UP000009309">
    <property type="component" value="Unassembled WGS sequence"/>
</dbReference>
<organism evidence="1 2">
    <name type="scientific">Fibrisoma limi BUZ 3</name>
    <dbReference type="NCBI Taxonomy" id="1185876"/>
    <lineage>
        <taxon>Bacteria</taxon>
        <taxon>Pseudomonadati</taxon>
        <taxon>Bacteroidota</taxon>
        <taxon>Cytophagia</taxon>
        <taxon>Cytophagales</taxon>
        <taxon>Spirosomataceae</taxon>
        <taxon>Fibrisoma</taxon>
    </lineage>
</organism>
<evidence type="ECO:0008006" key="3">
    <source>
        <dbReference type="Google" id="ProtNLM"/>
    </source>
</evidence>
<proteinExistence type="predicted"/>
<dbReference type="SUPFAM" id="SSF55961">
    <property type="entry name" value="Bet v1-like"/>
    <property type="match status" value="1"/>
</dbReference>
<reference evidence="1 2" key="1">
    <citation type="journal article" date="2012" name="J. Bacteriol.">
        <title>Genome Sequence of the Filamentous Bacterium Fibrisoma limi BUZ 3T.</title>
        <authorList>
            <person name="Filippini M."/>
            <person name="Qi W."/>
            <person name="Jaenicke S."/>
            <person name="Goesmann A."/>
            <person name="Smits T.H."/>
            <person name="Bagheri H.C."/>
        </authorList>
    </citation>
    <scope>NUCLEOTIDE SEQUENCE [LARGE SCALE GENOMIC DNA]</scope>
    <source>
        <strain evidence="2">BUZ 3T</strain>
    </source>
</reference>
<sequence>MITVRHTESIRLPLTDVYGLLGCYQYDVLWRTNLHELVQDAPGLARSGMQFSQVIQLLGQAMTLIIEVTVAAPNRRTACESVGGPVRLWEQRIFERSEKGTLVTYELSIELKGWQRLTAPLLVSQLQRQVKTDLEAFKTLVETTPNPLVELPRQLAVRASLTSPSTS</sequence>
<gene>
    <name evidence="1" type="ORF">BN8_01045</name>
</gene>
<evidence type="ECO:0000313" key="1">
    <source>
        <dbReference type="EMBL" id="CCH52072.1"/>
    </source>
</evidence>
<name>I2GDU8_9BACT</name>